<dbReference type="Proteomes" id="UP001360953">
    <property type="component" value="Unassembled WGS sequence"/>
</dbReference>
<dbReference type="RefSeq" id="XP_066653917.1">
    <property type="nucleotide sequence ID" value="XM_066803666.1"/>
</dbReference>
<dbReference type="GeneID" id="92036572"/>
<name>A0ABR1LJ03_9PEZI</name>
<dbReference type="PANTHER" id="PTHR40624:SF1">
    <property type="entry name" value="BIOSYNTHESIS MONOOXYGENASE, PUTATIVE (AFU_ORTHOLOGUE AFUA_1G12025)-RELATED"/>
    <property type="match status" value="1"/>
</dbReference>
<comment type="caution">
    <text evidence="2">The sequence shown here is derived from an EMBL/GenBank/DDBJ whole genome shotgun (WGS) entry which is preliminary data.</text>
</comment>
<feature type="domain" description="ABM" evidence="1">
    <location>
        <begin position="4"/>
        <end position="96"/>
    </location>
</feature>
<dbReference type="Gene3D" id="3.30.70.100">
    <property type="match status" value="1"/>
</dbReference>
<gene>
    <name evidence="2" type="ORF">J3D65DRAFT_678586</name>
</gene>
<evidence type="ECO:0000313" key="3">
    <source>
        <dbReference type="Proteomes" id="UP001360953"/>
    </source>
</evidence>
<dbReference type="InterPro" id="IPR007138">
    <property type="entry name" value="ABM_dom"/>
</dbReference>
<dbReference type="InterPro" id="IPR011008">
    <property type="entry name" value="Dimeric_a/b-barrel"/>
</dbReference>
<dbReference type="PROSITE" id="PS51725">
    <property type="entry name" value="ABM"/>
    <property type="match status" value="1"/>
</dbReference>
<dbReference type="SUPFAM" id="SSF54909">
    <property type="entry name" value="Dimeric alpha+beta barrel"/>
    <property type="match status" value="1"/>
</dbReference>
<accession>A0ABR1LJ03</accession>
<dbReference type="EMBL" id="JBBPEH010000008">
    <property type="protein sequence ID" value="KAK7535192.1"/>
    <property type="molecule type" value="Genomic_DNA"/>
</dbReference>
<sequence length="106" mass="11866">MSEVVVFAVATPKPKHVEKFLELISAHAAFVQANEPDTLRYQVHRESNNDKIQIVVLETYKNQAAMDAHMTNEKFLAMVKEITEKEILAQPLQIISTSPAAGFASR</sequence>
<reference evidence="2 3" key="1">
    <citation type="submission" date="2024-04" db="EMBL/GenBank/DDBJ databases">
        <title>Phyllosticta paracitricarpa is synonymous to the EU quarantine fungus P. citricarpa based on phylogenomic analyses.</title>
        <authorList>
            <consortium name="Lawrence Berkeley National Laboratory"/>
            <person name="Van ingen-buijs V.A."/>
            <person name="Van westerhoven A.C."/>
            <person name="Haridas S."/>
            <person name="Skiadas P."/>
            <person name="Martin F."/>
            <person name="Groenewald J.Z."/>
            <person name="Crous P.W."/>
            <person name="Seidl M.F."/>
        </authorList>
    </citation>
    <scope>NUCLEOTIDE SEQUENCE [LARGE SCALE GENOMIC DNA]</scope>
    <source>
        <strain evidence="2 3">CPC 17464</strain>
    </source>
</reference>
<dbReference type="PANTHER" id="PTHR40624">
    <property type="entry name" value="BIOSYNTHESIS MONOOXYGENASE, PUTATIVE (AFU_ORTHOLOGUE AFUA_1G12025)-RELATED"/>
    <property type="match status" value="1"/>
</dbReference>
<organism evidence="2 3">
    <name type="scientific">Phyllosticta citribraziliensis</name>
    <dbReference type="NCBI Taxonomy" id="989973"/>
    <lineage>
        <taxon>Eukaryota</taxon>
        <taxon>Fungi</taxon>
        <taxon>Dikarya</taxon>
        <taxon>Ascomycota</taxon>
        <taxon>Pezizomycotina</taxon>
        <taxon>Dothideomycetes</taxon>
        <taxon>Dothideomycetes incertae sedis</taxon>
        <taxon>Botryosphaeriales</taxon>
        <taxon>Phyllostictaceae</taxon>
        <taxon>Phyllosticta</taxon>
    </lineage>
</organism>
<proteinExistence type="predicted"/>
<protein>
    <recommendedName>
        <fullName evidence="1">ABM domain-containing protein</fullName>
    </recommendedName>
</protein>
<evidence type="ECO:0000259" key="1">
    <source>
        <dbReference type="PROSITE" id="PS51725"/>
    </source>
</evidence>
<evidence type="ECO:0000313" key="2">
    <source>
        <dbReference type="EMBL" id="KAK7535192.1"/>
    </source>
</evidence>
<keyword evidence="3" id="KW-1185">Reference proteome</keyword>
<dbReference type="Pfam" id="PF03992">
    <property type="entry name" value="ABM"/>
    <property type="match status" value="1"/>
</dbReference>